<dbReference type="InterPro" id="IPR016135">
    <property type="entry name" value="UBQ-conjugating_enzyme/RWD"/>
</dbReference>
<dbReference type="RefSeq" id="XP_013289488.1">
    <property type="nucleotide sequence ID" value="XM_013434034.1"/>
</dbReference>
<dbReference type="SMART" id="SM00702">
    <property type="entry name" value="P4Hc"/>
    <property type="match status" value="1"/>
</dbReference>
<feature type="region of interest" description="Disordered" evidence="7">
    <location>
        <begin position="368"/>
        <end position="533"/>
    </location>
</feature>
<dbReference type="OrthoDB" id="10069349at2759"/>
<name>A0A0D2H461_9EURO</name>
<comment type="cofactor">
    <cofactor evidence="1">
        <name>L-ascorbate</name>
        <dbReference type="ChEBI" id="CHEBI:38290"/>
    </cofactor>
</comment>
<keyword evidence="2" id="KW-0808">Transferase</keyword>
<keyword evidence="3" id="KW-0833">Ubl conjugation pathway</keyword>
<feature type="chain" id="PRO_5002242982" description="UBC core domain-containing protein" evidence="8">
    <location>
        <begin position="23"/>
        <end position="533"/>
    </location>
</feature>
<keyword evidence="4" id="KW-0223">Dioxygenase</keyword>
<dbReference type="GO" id="GO:0016740">
    <property type="term" value="F:transferase activity"/>
    <property type="evidence" value="ECO:0007669"/>
    <property type="project" value="UniProtKB-KW"/>
</dbReference>
<evidence type="ECO:0000313" key="11">
    <source>
        <dbReference type="Proteomes" id="UP000053029"/>
    </source>
</evidence>
<accession>A0A0D2H461</accession>
<organism evidence="10 11">
    <name type="scientific">Fonsecaea pedrosoi CBS 271.37</name>
    <dbReference type="NCBI Taxonomy" id="1442368"/>
    <lineage>
        <taxon>Eukaryota</taxon>
        <taxon>Fungi</taxon>
        <taxon>Dikarya</taxon>
        <taxon>Ascomycota</taxon>
        <taxon>Pezizomycotina</taxon>
        <taxon>Eurotiomycetes</taxon>
        <taxon>Chaetothyriomycetidae</taxon>
        <taxon>Chaetothyriales</taxon>
        <taxon>Herpotrichiellaceae</taxon>
        <taxon>Fonsecaea</taxon>
    </lineage>
</organism>
<evidence type="ECO:0000256" key="2">
    <source>
        <dbReference type="ARBA" id="ARBA00022679"/>
    </source>
</evidence>
<evidence type="ECO:0000259" key="9">
    <source>
        <dbReference type="PROSITE" id="PS50127"/>
    </source>
</evidence>
<evidence type="ECO:0000256" key="8">
    <source>
        <dbReference type="SAM" id="SignalP"/>
    </source>
</evidence>
<dbReference type="SMART" id="SM00212">
    <property type="entry name" value="UBCc"/>
    <property type="match status" value="1"/>
</dbReference>
<keyword evidence="5" id="KW-0560">Oxidoreductase</keyword>
<dbReference type="PANTHER" id="PTHR24068">
    <property type="entry name" value="UBIQUITIN-CONJUGATING ENZYME E2"/>
    <property type="match status" value="1"/>
</dbReference>
<dbReference type="GO" id="GO:0031418">
    <property type="term" value="F:L-ascorbic acid binding"/>
    <property type="evidence" value="ECO:0007669"/>
    <property type="project" value="InterPro"/>
</dbReference>
<protein>
    <recommendedName>
        <fullName evidence="9">UBC core domain-containing protein</fullName>
    </recommendedName>
</protein>
<dbReference type="InterPro" id="IPR023313">
    <property type="entry name" value="UBQ-conjugating_AS"/>
</dbReference>
<feature type="compositionally biased region" description="Polar residues" evidence="7">
    <location>
        <begin position="461"/>
        <end position="487"/>
    </location>
</feature>
<evidence type="ECO:0000256" key="4">
    <source>
        <dbReference type="ARBA" id="ARBA00022964"/>
    </source>
</evidence>
<dbReference type="GO" id="GO:0051213">
    <property type="term" value="F:dioxygenase activity"/>
    <property type="evidence" value="ECO:0007669"/>
    <property type="project" value="UniProtKB-KW"/>
</dbReference>
<feature type="signal peptide" evidence="8">
    <location>
        <begin position="1"/>
        <end position="22"/>
    </location>
</feature>
<dbReference type="STRING" id="1442368.A0A0D2H461"/>
<feature type="compositionally biased region" description="Basic and acidic residues" evidence="7">
    <location>
        <begin position="374"/>
        <end position="398"/>
    </location>
</feature>
<dbReference type="PROSITE" id="PS00183">
    <property type="entry name" value="UBC_1"/>
    <property type="match status" value="1"/>
</dbReference>
<dbReference type="Gene3D" id="3.10.110.10">
    <property type="entry name" value="Ubiquitin Conjugating Enzyme"/>
    <property type="match status" value="1"/>
</dbReference>
<evidence type="ECO:0000256" key="1">
    <source>
        <dbReference type="ARBA" id="ARBA00001961"/>
    </source>
</evidence>
<keyword evidence="8" id="KW-0732">Signal</keyword>
<dbReference type="Proteomes" id="UP000053029">
    <property type="component" value="Unassembled WGS sequence"/>
</dbReference>
<feature type="region of interest" description="Disordered" evidence="7">
    <location>
        <begin position="75"/>
        <end position="95"/>
    </location>
</feature>
<dbReference type="PROSITE" id="PS50127">
    <property type="entry name" value="UBC_2"/>
    <property type="match status" value="1"/>
</dbReference>
<feature type="compositionally biased region" description="Basic and acidic residues" evidence="7">
    <location>
        <begin position="444"/>
        <end position="456"/>
    </location>
</feature>
<dbReference type="Pfam" id="PF00179">
    <property type="entry name" value="UQ_con"/>
    <property type="match status" value="1"/>
</dbReference>
<feature type="compositionally biased region" description="Polar residues" evidence="7">
    <location>
        <begin position="75"/>
        <end position="86"/>
    </location>
</feature>
<dbReference type="EMBL" id="KN846969">
    <property type="protein sequence ID" value="KIW85680.1"/>
    <property type="molecule type" value="Genomic_DNA"/>
</dbReference>
<dbReference type="InterPro" id="IPR000608">
    <property type="entry name" value="UBC"/>
</dbReference>
<dbReference type="VEuPathDB" id="FungiDB:Z517_01072"/>
<feature type="active site" description="Glycyl thioester intermediate" evidence="6">
    <location>
        <position position="308"/>
    </location>
</feature>
<dbReference type="GeneID" id="25300562"/>
<dbReference type="AlphaFoldDB" id="A0A0D2H461"/>
<evidence type="ECO:0000313" key="10">
    <source>
        <dbReference type="EMBL" id="KIW85680.1"/>
    </source>
</evidence>
<dbReference type="HOGENOM" id="CLU_510928_0_0_1"/>
<proteinExistence type="predicted"/>
<evidence type="ECO:0000256" key="7">
    <source>
        <dbReference type="SAM" id="MobiDB-lite"/>
    </source>
</evidence>
<dbReference type="SUPFAM" id="SSF54495">
    <property type="entry name" value="UBC-like"/>
    <property type="match status" value="1"/>
</dbReference>
<dbReference type="Gene3D" id="2.60.120.620">
    <property type="entry name" value="q2cbj1_9rhob like domain"/>
    <property type="match status" value="1"/>
</dbReference>
<dbReference type="FunFam" id="3.10.110.10:FF:000077">
    <property type="entry name" value="Ubiquitin conjugating enzyme E2"/>
    <property type="match status" value="1"/>
</dbReference>
<reference evidence="10 11" key="1">
    <citation type="submission" date="2015-01" db="EMBL/GenBank/DDBJ databases">
        <title>The Genome Sequence of Fonsecaea pedrosoi CBS 271.37.</title>
        <authorList>
            <consortium name="The Broad Institute Genomics Platform"/>
            <person name="Cuomo C."/>
            <person name="de Hoog S."/>
            <person name="Gorbushina A."/>
            <person name="Stielow B."/>
            <person name="Teixiera M."/>
            <person name="Abouelleil A."/>
            <person name="Chapman S.B."/>
            <person name="Priest M."/>
            <person name="Young S.K."/>
            <person name="Wortman J."/>
            <person name="Nusbaum C."/>
            <person name="Birren B."/>
        </authorList>
    </citation>
    <scope>NUCLEOTIDE SEQUENCE [LARGE SCALE GENOMIC DNA]</scope>
    <source>
        <strain evidence="10 11">CBS 271.37</strain>
    </source>
</reference>
<dbReference type="GO" id="GO:0005506">
    <property type="term" value="F:iron ion binding"/>
    <property type="evidence" value="ECO:0007669"/>
    <property type="project" value="InterPro"/>
</dbReference>
<feature type="compositionally biased region" description="Basic residues" evidence="7">
    <location>
        <begin position="521"/>
        <end position="533"/>
    </location>
</feature>
<evidence type="ECO:0000256" key="6">
    <source>
        <dbReference type="PROSITE-ProRule" id="PRU10133"/>
    </source>
</evidence>
<feature type="domain" description="UBC core" evidence="9">
    <location>
        <begin position="217"/>
        <end position="370"/>
    </location>
</feature>
<dbReference type="InterPro" id="IPR006620">
    <property type="entry name" value="Pro_4_hyd_alph"/>
</dbReference>
<keyword evidence="11" id="KW-1185">Reference proteome</keyword>
<evidence type="ECO:0000256" key="3">
    <source>
        <dbReference type="ARBA" id="ARBA00022786"/>
    </source>
</evidence>
<sequence>MKIFAGCYLIAGLVSSSALVAALDSQAHLTPDCTHPHYTIHLFSREPLVIYIADFLTSVEREHLLEASASTFTDSQTADQDGTQTLRSTRRSKSATASRDAVTRCIEERALLFQGYDTPRTHLEPLQLVRYHTNETYDLHTDWFTSPAQTTRSHGGNRLSSFFAYVKASADISGGGTTFPLLDVPKDERWCEYVDCDTPFDEGVTFLPIPGNAVFWASLRRLAKDHAALRTALPPNYLFPDADHGSAIQDDLSQLVICITGAEGTPYAEGLWRLHLKMPHDYPKSPPKATFQTRIYHPNVDPTTGAVCLETLKRDWDPKLTLKDILITISCLLIQPNPDSALNAAAGAQIQEDYDTFSTQARLMTRIHAPIPKHLSDAVQEAKRRGEESEQELKEKRSSRGTSAEDDTKENAPSLSSAVVKDATSGSKEKRALSEIALIDGDDTQQRSEEIEEPKRKSPKTTRMSTPDQTRAVPSSIASNHGSQQKSYGEPGQVAQNKENIHSEELAPKPISTRKTNTGAGKKKLPRVGIRRL</sequence>
<dbReference type="GO" id="GO:0016705">
    <property type="term" value="F:oxidoreductase activity, acting on paired donors, with incorporation or reduction of molecular oxygen"/>
    <property type="evidence" value="ECO:0007669"/>
    <property type="project" value="InterPro"/>
</dbReference>
<evidence type="ECO:0000256" key="5">
    <source>
        <dbReference type="ARBA" id="ARBA00023002"/>
    </source>
</evidence>
<gene>
    <name evidence="10" type="ORF">Z517_01072</name>
</gene>